<proteinExistence type="predicted"/>
<protein>
    <submittedName>
        <fullName evidence="2">DUF1622 domain-containing protein</fullName>
    </submittedName>
</protein>
<feature type="transmembrane region" description="Helical" evidence="1">
    <location>
        <begin position="13"/>
        <end position="38"/>
    </location>
</feature>
<evidence type="ECO:0000313" key="2">
    <source>
        <dbReference type="EMBL" id="MEJ8847261.1"/>
    </source>
</evidence>
<keyword evidence="3" id="KW-1185">Reference proteome</keyword>
<dbReference type="Pfam" id="PF07784">
    <property type="entry name" value="DUF1622"/>
    <property type="match status" value="1"/>
</dbReference>
<accession>A0ABU8WIF9</accession>
<sequence length="127" mass="14391">MELEHLEITLREIAHLVSLVIETCAVLFIAIGAIAALLKIVRVGMGKRTDDADYQRRAVWLSFARWLVAGLTFQLAADIVNTSFSPTWEELGHLAAIAVIRTFLNFFLEREVEEKIEMQEGFEKRSA</sequence>
<keyword evidence="1" id="KW-0812">Transmembrane</keyword>
<name>A0ABU8WIF9_9BURK</name>
<keyword evidence="1" id="KW-1133">Transmembrane helix</keyword>
<reference evidence="2 3" key="1">
    <citation type="submission" date="2024-03" db="EMBL/GenBank/DDBJ databases">
        <title>Novel species of the genus Variovorax.</title>
        <authorList>
            <person name="Liu Q."/>
            <person name="Xin Y.-H."/>
        </authorList>
    </citation>
    <scope>NUCLEOTIDE SEQUENCE [LARGE SCALE GENOMIC DNA]</scope>
    <source>
        <strain evidence="2 3">KACC 18900</strain>
    </source>
</reference>
<organism evidence="2 3">
    <name type="scientific">Variovorax rhizosphaerae</name>
    <dbReference type="NCBI Taxonomy" id="1836200"/>
    <lineage>
        <taxon>Bacteria</taxon>
        <taxon>Pseudomonadati</taxon>
        <taxon>Pseudomonadota</taxon>
        <taxon>Betaproteobacteria</taxon>
        <taxon>Burkholderiales</taxon>
        <taxon>Comamonadaceae</taxon>
        <taxon>Variovorax</taxon>
    </lineage>
</organism>
<comment type="caution">
    <text evidence="2">The sequence shown here is derived from an EMBL/GenBank/DDBJ whole genome shotgun (WGS) entry which is preliminary data.</text>
</comment>
<dbReference type="RefSeq" id="WP_340342401.1">
    <property type="nucleotide sequence ID" value="NZ_JBBKZT010000004.1"/>
</dbReference>
<evidence type="ECO:0000256" key="1">
    <source>
        <dbReference type="SAM" id="Phobius"/>
    </source>
</evidence>
<dbReference type="PANTHER" id="PTHR38468">
    <property type="entry name" value="SLL0939 PROTEIN"/>
    <property type="match status" value="1"/>
</dbReference>
<dbReference type="PANTHER" id="PTHR38468:SF1">
    <property type="entry name" value="SLL0939 PROTEIN"/>
    <property type="match status" value="1"/>
</dbReference>
<keyword evidence="1" id="KW-0472">Membrane</keyword>
<dbReference type="InterPro" id="IPR012427">
    <property type="entry name" value="DUF1622"/>
</dbReference>
<gene>
    <name evidence="2" type="ORF">WKW82_11405</name>
</gene>
<dbReference type="Proteomes" id="UP001385892">
    <property type="component" value="Unassembled WGS sequence"/>
</dbReference>
<feature type="transmembrane region" description="Helical" evidence="1">
    <location>
        <begin position="91"/>
        <end position="108"/>
    </location>
</feature>
<evidence type="ECO:0000313" key="3">
    <source>
        <dbReference type="Proteomes" id="UP001385892"/>
    </source>
</evidence>
<feature type="transmembrane region" description="Helical" evidence="1">
    <location>
        <begin position="58"/>
        <end position="79"/>
    </location>
</feature>
<dbReference type="EMBL" id="JBBKZT010000004">
    <property type="protein sequence ID" value="MEJ8847261.1"/>
    <property type="molecule type" value="Genomic_DNA"/>
</dbReference>